<proteinExistence type="inferred from homology"/>
<dbReference type="GO" id="GO:0000001">
    <property type="term" value="P:mitochondrion inheritance"/>
    <property type="evidence" value="ECO:0007669"/>
    <property type="project" value="InterPro"/>
</dbReference>
<feature type="compositionally biased region" description="Low complexity" evidence="10">
    <location>
        <begin position="97"/>
        <end position="113"/>
    </location>
</feature>
<dbReference type="EMBL" id="CCYA01000149">
    <property type="protein sequence ID" value="CEH12419.1"/>
    <property type="molecule type" value="Genomic_DNA"/>
</dbReference>
<keyword evidence="3 11" id="KW-0812">Transmembrane</keyword>
<reference evidence="12 13" key="1">
    <citation type="submission" date="2014-09" db="EMBL/GenBank/DDBJ databases">
        <authorList>
            <person name="Magalhaes I.L.F."/>
            <person name="Oliveira U."/>
            <person name="Santos F.R."/>
            <person name="Vidigal T.H.D.A."/>
            <person name="Brescovit A.D."/>
            <person name="Santos A.J."/>
        </authorList>
    </citation>
    <scope>NUCLEOTIDE SEQUENCE [LARGE SCALE GENOMIC DNA]</scope>
</reference>
<dbReference type="STRING" id="401625.A0A0P1BA00"/>
<evidence type="ECO:0000256" key="8">
    <source>
        <dbReference type="ARBA" id="ARBA00023136"/>
    </source>
</evidence>
<feature type="compositionally biased region" description="Basic and acidic residues" evidence="10">
    <location>
        <begin position="8"/>
        <end position="32"/>
    </location>
</feature>
<keyword evidence="7" id="KW-0496">Mitochondrion</keyword>
<keyword evidence="5" id="KW-0809">Transit peptide</keyword>
<dbReference type="GO" id="GO:0005743">
    <property type="term" value="C:mitochondrial inner membrane"/>
    <property type="evidence" value="ECO:0007669"/>
    <property type="project" value="UniProtKB-SubCell"/>
</dbReference>
<evidence type="ECO:0000256" key="5">
    <source>
        <dbReference type="ARBA" id="ARBA00022946"/>
    </source>
</evidence>
<dbReference type="Proteomes" id="UP000054845">
    <property type="component" value="Unassembled WGS sequence"/>
</dbReference>
<accession>A0A0P1BA00</accession>
<evidence type="ECO:0000256" key="3">
    <source>
        <dbReference type="ARBA" id="ARBA00022692"/>
    </source>
</evidence>
<comment type="similarity">
    <text evidence="2">Belongs to the MDM31/MDM32 family.</text>
</comment>
<keyword evidence="8 11" id="KW-0472">Membrane</keyword>
<feature type="compositionally biased region" description="Basic residues" evidence="10">
    <location>
        <begin position="587"/>
        <end position="599"/>
    </location>
</feature>
<feature type="compositionally biased region" description="Basic and acidic residues" evidence="10">
    <location>
        <begin position="566"/>
        <end position="586"/>
    </location>
</feature>
<feature type="compositionally biased region" description="Basic and acidic residues" evidence="10">
    <location>
        <begin position="600"/>
        <end position="609"/>
    </location>
</feature>
<feature type="region of interest" description="Disordered" evidence="10">
    <location>
        <begin position="759"/>
        <end position="780"/>
    </location>
</feature>
<evidence type="ECO:0000256" key="6">
    <source>
        <dbReference type="ARBA" id="ARBA00022989"/>
    </source>
</evidence>
<evidence type="ECO:0000256" key="7">
    <source>
        <dbReference type="ARBA" id="ARBA00023128"/>
    </source>
</evidence>
<evidence type="ECO:0000256" key="10">
    <source>
        <dbReference type="SAM" id="MobiDB-lite"/>
    </source>
</evidence>
<sequence>MSQSSPNRARDQDDHPVQNDQAVERSRQHDASHVASSNTNAKEDARVPESLYENYPRSLRELATRAAAAGAAFGGYHQHSSDGRIDSESSGVQFKHSPSPGSSSGLSTAPGGSWTRPRAPSKEELLRLARGFWTRLRIRFKWFTIRGFRRFNVDDLSAFFTLGGLGTIIFIVVGTTTAVSLVFAALNALNLQEFFARRIADYLTSHTGMTVIFESAIVPKWSTSRISFQNVFLSRRAHFGDPEALREERRARLEARAKGMGQSRTAHTAGQGMAWEGTHWTEREDEEGIGEEVAPPMREDATGGEDEGNFTQFDLNVDSIDVTLSFSRWWDGKGLVEDAVVRGVRGIVDRRNVHWDSDKPYDPRAARRTSRPGDFDLSSLVLEDLLVTVYQPGDFRPFNFSIFSAVVPRLRKQWLFYDLLGADSITGQVDGCLFSLHKPQRVGKSTEKDAESRRGRWRTLSRVRIDGVSFDHIQNQSDLHGPVSWINSGKFDVVADIKFPRDLDSDVDINAIISEIVDNLAHAVSGDPWERAPGAGDDDEPIPGQHRLSGPAIEAPVTAVGPAAEEAWRHSQREREAAQESEEMSKRKNRRARFSRRRWREKEIGSHSEDETEVEGVPSASNELAAAAPIPPSIPPPSVVIDLDVRFRDIKAAVPLFHSALGYRTQTFVRPIVAFMNANRTLIPVHCRVVMDLSEFNGSMDLAQTGLLPVVSDKIYQALANHVTSQQANGQRLRNVSSWSLRVAAQGLLQLASTIRDSFTRAPHLTPPPEPDTTLTKTRG</sequence>
<organism evidence="12 13">
    <name type="scientific">Ceraceosorus bombacis</name>
    <dbReference type="NCBI Taxonomy" id="401625"/>
    <lineage>
        <taxon>Eukaryota</taxon>
        <taxon>Fungi</taxon>
        <taxon>Dikarya</taxon>
        <taxon>Basidiomycota</taxon>
        <taxon>Ustilaginomycotina</taxon>
        <taxon>Exobasidiomycetes</taxon>
        <taxon>Ceraceosorales</taxon>
        <taxon>Ceraceosoraceae</taxon>
        <taxon>Ceraceosorus</taxon>
    </lineage>
</organism>
<feature type="region of interest" description="Disordered" evidence="10">
    <location>
        <begin position="562"/>
        <end position="620"/>
    </location>
</feature>
<dbReference type="PANTHER" id="PTHR31068:SF0">
    <property type="entry name" value="MITOCHONDRIAL DISTRIBUTION AND MORPHOLOGY PROTEIN 31"/>
    <property type="match status" value="1"/>
</dbReference>
<evidence type="ECO:0000256" key="9">
    <source>
        <dbReference type="ARBA" id="ARBA00025191"/>
    </source>
</evidence>
<evidence type="ECO:0000256" key="2">
    <source>
        <dbReference type="ARBA" id="ARBA00005687"/>
    </source>
</evidence>
<dbReference type="InterPro" id="IPR012571">
    <property type="entry name" value="Mdm31/Mdm32"/>
</dbReference>
<dbReference type="Pfam" id="PF08118">
    <property type="entry name" value="MDM31_MDM32"/>
    <property type="match status" value="1"/>
</dbReference>
<comment type="function">
    <text evidence="9">Involved in the organization of the mitochondrial membranes and the global structure of the mitochondria. Also required for mitochondrial distribution and mobility as well as for the maintenance of mitochondrial DNA nucleoids structures.</text>
</comment>
<dbReference type="GO" id="GO:0007005">
    <property type="term" value="P:mitochondrion organization"/>
    <property type="evidence" value="ECO:0007669"/>
    <property type="project" value="InterPro"/>
</dbReference>
<evidence type="ECO:0000256" key="4">
    <source>
        <dbReference type="ARBA" id="ARBA00022792"/>
    </source>
</evidence>
<protein>
    <submittedName>
        <fullName evidence="12">MITOCHONDRIAL DISTRIBUTION AND MORPHOLOGY PROTEIN 31</fullName>
    </submittedName>
</protein>
<evidence type="ECO:0000313" key="13">
    <source>
        <dbReference type="Proteomes" id="UP000054845"/>
    </source>
</evidence>
<feature type="transmembrane region" description="Helical" evidence="11">
    <location>
        <begin position="156"/>
        <end position="186"/>
    </location>
</feature>
<dbReference type="OrthoDB" id="17678at2759"/>
<feature type="region of interest" description="Disordered" evidence="10">
    <location>
        <begin position="527"/>
        <end position="549"/>
    </location>
</feature>
<keyword evidence="6 11" id="KW-1133">Transmembrane helix</keyword>
<dbReference type="AlphaFoldDB" id="A0A0P1BA00"/>
<feature type="region of interest" description="Disordered" evidence="10">
    <location>
        <begin position="75"/>
        <end position="118"/>
    </location>
</feature>
<comment type="subcellular location">
    <subcellularLocation>
        <location evidence="1">Mitochondrion inner membrane</location>
    </subcellularLocation>
</comment>
<dbReference type="PANTHER" id="PTHR31068">
    <property type="entry name" value="MITOCHONDRIAL DISTRIBUTION AND MORPHOLOGY PROTEIN 31"/>
    <property type="match status" value="1"/>
</dbReference>
<name>A0A0P1BA00_9BASI</name>
<evidence type="ECO:0000256" key="11">
    <source>
        <dbReference type="SAM" id="Phobius"/>
    </source>
</evidence>
<evidence type="ECO:0000313" key="12">
    <source>
        <dbReference type="EMBL" id="CEH12419.1"/>
    </source>
</evidence>
<keyword evidence="13" id="KW-1185">Reference proteome</keyword>
<keyword evidence="4" id="KW-0999">Mitochondrion inner membrane</keyword>
<feature type="region of interest" description="Disordered" evidence="10">
    <location>
        <begin position="1"/>
        <end position="49"/>
    </location>
</feature>
<evidence type="ECO:0000256" key="1">
    <source>
        <dbReference type="ARBA" id="ARBA00004273"/>
    </source>
</evidence>